<evidence type="ECO:0008006" key="3">
    <source>
        <dbReference type="Google" id="ProtNLM"/>
    </source>
</evidence>
<proteinExistence type="predicted"/>
<reference evidence="1 2" key="1">
    <citation type="submission" date="2016-09" db="EMBL/GenBank/DDBJ databases">
        <title>Rhizobium oryziradicis sp. nov., isolated from the root of rice.</title>
        <authorList>
            <person name="Zhao J."/>
            <person name="Zhang X."/>
        </authorList>
    </citation>
    <scope>NUCLEOTIDE SEQUENCE [LARGE SCALE GENOMIC DNA]</scope>
    <source>
        <strain evidence="1 2">N19</strain>
    </source>
</reference>
<dbReference type="EMBL" id="MKIM01000022">
    <property type="protein sequence ID" value="OLP46193.1"/>
    <property type="molecule type" value="Genomic_DNA"/>
</dbReference>
<evidence type="ECO:0000313" key="2">
    <source>
        <dbReference type="Proteomes" id="UP000186894"/>
    </source>
</evidence>
<dbReference type="RefSeq" id="WP_075638316.1">
    <property type="nucleotide sequence ID" value="NZ_MKIM01000022.1"/>
</dbReference>
<name>A0A1Q8ZVU8_9HYPH</name>
<dbReference type="OrthoDB" id="5465390at2"/>
<accession>A0A1Q8ZVU8</accession>
<dbReference type="NCBIfam" id="NF005679">
    <property type="entry name" value="PRK07475.1"/>
    <property type="match status" value="1"/>
</dbReference>
<keyword evidence="2" id="KW-1185">Reference proteome</keyword>
<gene>
    <name evidence="1" type="ORF">BJF95_03300</name>
</gene>
<evidence type="ECO:0000313" key="1">
    <source>
        <dbReference type="EMBL" id="OLP46193.1"/>
    </source>
</evidence>
<dbReference type="STRING" id="1867956.BJF95_03300"/>
<organism evidence="1 2">
    <name type="scientific">Rhizobium oryziradicis</name>
    <dbReference type="NCBI Taxonomy" id="1867956"/>
    <lineage>
        <taxon>Bacteria</taxon>
        <taxon>Pseudomonadati</taxon>
        <taxon>Pseudomonadota</taxon>
        <taxon>Alphaproteobacteria</taxon>
        <taxon>Hyphomicrobiales</taxon>
        <taxon>Rhizobiaceae</taxon>
        <taxon>Rhizobium/Agrobacterium group</taxon>
        <taxon>Rhizobium</taxon>
    </lineage>
</organism>
<protein>
    <recommendedName>
        <fullName evidence="3">Aspartate/glutamate racemase family protein</fullName>
    </recommendedName>
</protein>
<dbReference type="AlphaFoldDB" id="A0A1Q8ZVU8"/>
<dbReference type="Proteomes" id="UP000186894">
    <property type="component" value="Unassembled WGS sequence"/>
</dbReference>
<comment type="caution">
    <text evidence="1">The sequence shown here is derived from an EMBL/GenBank/DDBJ whole genome shotgun (WGS) entry which is preliminary data.</text>
</comment>
<sequence length="224" mass="23850">MKRPLGIMMLDTAFERPVGDVGNAGSWPFPVLFKRVAGASAHKVVSGQDEDLLEAFVAAGLELVTEGACALTTSCGFLAQRQSQLSVRLPVPVATSSLLQIPSVSAMLPKGKRVGVITYDRASLTHRHFEEVGVCDIPPIEGLPKGGAFHGLIEGGTPYDASAMADEMVLTVKTLIQQHPDVGALVFECTNLPPFSSLISQRFGLPVFDILTLGKWLYSSQTAA</sequence>